<dbReference type="PRINTS" id="PR00662">
    <property type="entry name" value="G6PISOMERASE"/>
</dbReference>
<dbReference type="InterPro" id="IPR001672">
    <property type="entry name" value="G6P_Isomerase"/>
</dbReference>
<evidence type="ECO:0000256" key="3">
    <source>
        <dbReference type="ARBA" id="ARBA00022432"/>
    </source>
</evidence>
<evidence type="ECO:0000313" key="10">
    <source>
        <dbReference type="Proteomes" id="UP001501353"/>
    </source>
</evidence>
<name>A0ABP7TL76_9BURK</name>
<dbReference type="CDD" id="cd05015">
    <property type="entry name" value="SIS_PGI_1"/>
    <property type="match status" value="1"/>
</dbReference>
<dbReference type="Gene3D" id="1.10.1390.10">
    <property type="match status" value="1"/>
</dbReference>
<gene>
    <name evidence="7 9" type="primary">pgi</name>
    <name evidence="9" type="ORF">GCM10022212_27660</name>
</gene>
<dbReference type="GO" id="GO:0016853">
    <property type="term" value="F:isomerase activity"/>
    <property type="evidence" value="ECO:0007669"/>
    <property type="project" value="UniProtKB-KW"/>
</dbReference>
<evidence type="ECO:0000313" key="9">
    <source>
        <dbReference type="EMBL" id="GAA4027957.1"/>
    </source>
</evidence>
<dbReference type="PANTHER" id="PTHR11469">
    <property type="entry name" value="GLUCOSE-6-PHOSPHATE ISOMERASE"/>
    <property type="match status" value="1"/>
</dbReference>
<dbReference type="EC" id="5.3.1.9" evidence="7"/>
<dbReference type="PROSITE" id="PS00765">
    <property type="entry name" value="P_GLUCOSE_ISOMERASE_1"/>
    <property type="match status" value="1"/>
</dbReference>
<dbReference type="SUPFAM" id="SSF53697">
    <property type="entry name" value="SIS domain"/>
    <property type="match status" value="1"/>
</dbReference>
<dbReference type="HAMAP" id="MF_00473">
    <property type="entry name" value="G6P_isomerase"/>
    <property type="match status" value="1"/>
</dbReference>
<comment type="caution">
    <text evidence="9">The sequence shown here is derived from an EMBL/GenBank/DDBJ whole genome shotgun (WGS) entry which is preliminary data.</text>
</comment>
<feature type="active site" evidence="7">
    <location>
        <position position="385"/>
    </location>
</feature>
<keyword evidence="5 7" id="KW-0413">Isomerase</keyword>
<evidence type="ECO:0000256" key="4">
    <source>
        <dbReference type="ARBA" id="ARBA00023152"/>
    </source>
</evidence>
<dbReference type="CDD" id="cd05016">
    <property type="entry name" value="SIS_PGI_2"/>
    <property type="match status" value="1"/>
</dbReference>
<keyword evidence="4 7" id="KW-0324">Glycolysis</keyword>
<dbReference type="PROSITE" id="PS51463">
    <property type="entry name" value="P_GLUCOSE_ISOMERASE_3"/>
    <property type="match status" value="1"/>
</dbReference>
<dbReference type="Proteomes" id="UP001501353">
    <property type="component" value="Unassembled WGS sequence"/>
</dbReference>
<reference evidence="10" key="1">
    <citation type="journal article" date="2019" name="Int. J. Syst. Evol. Microbiol.">
        <title>The Global Catalogue of Microorganisms (GCM) 10K type strain sequencing project: providing services to taxonomists for standard genome sequencing and annotation.</title>
        <authorList>
            <consortium name="The Broad Institute Genomics Platform"/>
            <consortium name="The Broad Institute Genome Sequencing Center for Infectious Disease"/>
            <person name="Wu L."/>
            <person name="Ma J."/>
        </authorList>
    </citation>
    <scope>NUCLEOTIDE SEQUENCE [LARGE SCALE GENOMIC DNA]</scope>
    <source>
        <strain evidence="10">JCM 16673</strain>
    </source>
</reference>
<sequence length="561" mass="60703">MTKKRLADSPTFRQLQTHFDAVGDAAMRTQFASEPDRYSRYSLHAAGLMLDYSKNRLNQTTLDLLMALAREQQVEARRDAMFAGEKINLTEQRAVLHTALRAPRSTALCVDGQDITADVHAVLDQMHGFSEQIRSGNWVGRDGQAITDIVNIGIGGSYLGPKMVCQALRAQAHARLSCHFVSNVDGHDLAAVLAKVNPATTLFIIASKTFTTTETMMNAHSARSWFLQSGTEADLARHFVAVSTNLPAVTGFGIDAANMFPFWDWVGGRYSIWSAIGLSVAVLVGFAAFREFLDGAHRMDQHFRTAPLEQNMPVLLAMIGIWYRNFHGASSVSVAPYHQDLALFAGYLQQLDMESNGKRVTASGQPLSAASGPVIWGDTGTNGQHAYFQLLHQGSDLIPMDFIAVLNASHTLPGHHAVLLANCFAQSEAFMRGKTAVEVRADLQAQGLDAAATEALVPHKTFPGNRPSNTLLMDALTPANLGALIALYEHKVFVQGVIWGVNSFDQWGVELGKVLAQAIARELSGKSAPQQHDSSTTALIALARAAQMATPSIAPDSPSAD</sequence>
<proteinExistence type="inferred from homology"/>
<dbReference type="PROSITE" id="PS00174">
    <property type="entry name" value="P_GLUCOSE_ISOMERASE_2"/>
    <property type="match status" value="1"/>
</dbReference>
<dbReference type="InterPro" id="IPR046348">
    <property type="entry name" value="SIS_dom_sf"/>
</dbReference>
<evidence type="ECO:0000256" key="8">
    <source>
        <dbReference type="RuleBase" id="RU000612"/>
    </source>
</evidence>
<evidence type="ECO:0000256" key="2">
    <source>
        <dbReference type="ARBA" id="ARBA00006604"/>
    </source>
</evidence>
<dbReference type="PANTHER" id="PTHR11469:SF1">
    <property type="entry name" value="GLUCOSE-6-PHOSPHATE ISOMERASE"/>
    <property type="match status" value="1"/>
</dbReference>
<dbReference type="InterPro" id="IPR018189">
    <property type="entry name" value="Phosphoglucose_isomerase_CS"/>
</dbReference>
<dbReference type="RefSeq" id="WP_344763945.1">
    <property type="nucleotide sequence ID" value="NZ_BAAAZE010000010.1"/>
</dbReference>
<dbReference type="NCBIfam" id="NF001211">
    <property type="entry name" value="PRK00179.1"/>
    <property type="match status" value="1"/>
</dbReference>
<comment type="subcellular location">
    <subcellularLocation>
        <location evidence="7">Cytoplasm</location>
    </subcellularLocation>
</comment>
<evidence type="ECO:0000256" key="6">
    <source>
        <dbReference type="ARBA" id="ARBA00029321"/>
    </source>
</evidence>
<dbReference type="Pfam" id="PF00342">
    <property type="entry name" value="PGI"/>
    <property type="match status" value="1"/>
</dbReference>
<dbReference type="EMBL" id="BAAAZE010000010">
    <property type="protein sequence ID" value="GAA4027957.1"/>
    <property type="molecule type" value="Genomic_DNA"/>
</dbReference>
<accession>A0ABP7TL76</accession>
<keyword evidence="3 7" id="KW-0312">Gluconeogenesis</keyword>
<evidence type="ECO:0000256" key="1">
    <source>
        <dbReference type="ARBA" id="ARBA00004926"/>
    </source>
</evidence>
<evidence type="ECO:0000256" key="7">
    <source>
        <dbReference type="HAMAP-Rule" id="MF_00473"/>
    </source>
</evidence>
<feature type="active site" description="Proton donor" evidence="7">
    <location>
        <position position="354"/>
    </location>
</feature>
<dbReference type="Gene3D" id="3.40.50.10490">
    <property type="entry name" value="Glucose-6-phosphate isomerase like protein, domain 1"/>
    <property type="match status" value="2"/>
</dbReference>
<keyword evidence="10" id="KW-1185">Reference proteome</keyword>
<comment type="function">
    <text evidence="7">Catalyzes the reversible isomerization of glucose-6-phosphate to fructose-6-phosphate.</text>
</comment>
<protein>
    <recommendedName>
        <fullName evidence="7">Glucose-6-phosphate isomerase</fullName>
        <shortName evidence="7">GPI</shortName>
        <ecNumber evidence="7">5.3.1.9</ecNumber>
    </recommendedName>
    <alternativeName>
        <fullName evidence="7">Phosphoglucose isomerase</fullName>
        <shortName evidence="7">PGI</shortName>
    </alternativeName>
    <alternativeName>
        <fullName evidence="7">Phosphohexose isomerase</fullName>
        <shortName evidence="7">PHI</shortName>
    </alternativeName>
</protein>
<organism evidence="9 10">
    <name type="scientific">Actimicrobium antarcticum</name>
    <dbReference type="NCBI Taxonomy" id="1051899"/>
    <lineage>
        <taxon>Bacteria</taxon>
        <taxon>Pseudomonadati</taxon>
        <taxon>Pseudomonadota</taxon>
        <taxon>Betaproteobacteria</taxon>
        <taxon>Burkholderiales</taxon>
        <taxon>Oxalobacteraceae</taxon>
        <taxon>Actimicrobium</taxon>
    </lineage>
</organism>
<comment type="similarity">
    <text evidence="2 7 8">Belongs to the GPI family.</text>
</comment>
<evidence type="ECO:0000256" key="5">
    <source>
        <dbReference type="ARBA" id="ARBA00023235"/>
    </source>
</evidence>
<comment type="pathway">
    <text evidence="1 7 8">Carbohydrate degradation; glycolysis; D-glyceraldehyde 3-phosphate and glycerone phosphate from D-glucose: step 2/4.</text>
</comment>
<dbReference type="InterPro" id="IPR023096">
    <property type="entry name" value="G6P_Isomerase_C"/>
</dbReference>
<keyword evidence="7" id="KW-0963">Cytoplasm</keyword>
<comment type="catalytic activity">
    <reaction evidence="6 7 8">
        <text>alpha-D-glucose 6-phosphate = beta-D-fructose 6-phosphate</text>
        <dbReference type="Rhea" id="RHEA:11816"/>
        <dbReference type="ChEBI" id="CHEBI:57634"/>
        <dbReference type="ChEBI" id="CHEBI:58225"/>
        <dbReference type="EC" id="5.3.1.9"/>
    </reaction>
</comment>
<dbReference type="InterPro" id="IPR035476">
    <property type="entry name" value="SIS_PGI_1"/>
</dbReference>
<feature type="active site" evidence="7">
    <location>
        <position position="513"/>
    </location>
</feature>
<dbReference type="InterPro" id="IPR035482">
    <property type="entry name" value="SIS_PGI_2"/>
</dbReference>
<comment type="pathway">
    <text evidence="7">Carbohydrate biosynthesis; gluconeogenesis.</text>
</comment>